<dbReference type="Gene3D" id="1.10.3720.10">
    <property type="entry name" value="MetI-like"/>
    <property type="match status" value="1"/>
</dbReference>
<dbReference type="PROSITE" id="PS50928">
    <property type="entry name" value="ABC_TM1"/>
    <property type="match status" value="1"/>
</dbReference>
<comment type="subcellular location">
    <subcellularLocation>
        <location evidence="1 7">Cell membrane</location>
        <topology evidence="1 7">Multi-pass membrane protein</topology>
    </subcellularLocation>
</comment>
<keyword evidence="3" id="KW-1003">Cell membrane</keyword>
<proteinExistence type="inferred from homology"/>
<keyword evidence="9" id="KW-0762">Sugar transport</keyword>
<feature type="transmembrane region" description="Helical" evidence="7">
    <location>
        <begin position="77"/>
        <end position="99"/>
    </location>
</feature>
<evidence type="ECO:0000256" key="4">
    <source>
        <dbReference type="ARBA" id="ARBA00022692"/>
    </source>
</evidence>
<dbReference type="Pfam" id="PF00528">
    <property type="entry name" value="BPD_transp_1"/>
    <property type="match status" value="1"/>
</dbReference>
<evidence type="ECO:0000313" key="9">
    <source>
        <dbReference type="EMBL" id="SHF49348.1"/>
    </source>
</evidence>
<dbReference type="EMBL" id="FQUP01000002">
    <property type="protein sequence ID" value="SHF49348.1"/>
    <property type="molecule type" value="Genomic_DNA"/>
</dbReference>
<keyword evidence="10" id="KW-1185">Reference proteome</keyword>
<dbReference type="AlphaFoldDB" id="A0A1M5C3M4"/>
<keyword evidence="2 7" id="KW-0813">Transport</keyword>
<evidence type="ECO:0000256" key="7">
    <source>
        <dbReference type="RuleBase" id="RU363032"/>
    </source>
</evidence>
<dbReference type="Proteomes" id="UP000184485">
    <property type="component" value="Unassembled WGS sequence"/>
</dbReference>
<dbReference type="SUPFAM" id="SSF161098">
    <property type="entry name" value="MetI-like"/>
    <property type="match status" value="1"/>
</dbReference>
<protein>
    <submittedName>
        <fullName evidence="9">Multiple sugar transport system permease protein</fullName>
    </submittedName>
</protein>
<comment type="similarity">
    <text evidence="7">Belongs to the binding-protein-dependent transport system permease family.</text>
</comment>
<evidence type="ECO:0000256" key="5">
    <source>
        <dbReference type="ARBA" id="ARBA00022989"/>
    </source>
</evidence>
<feature type="transmembrane region" description="Helical" evidence="7">
    <location>
        <begin position="242"/>
        <end position="263"/>
    </location>
</feature>
<dbReference type="PANTHER" id="PTHR43744:SF12">
    <property type="entry name" value="ABC TRANSPORTER PERMEASE PROTEIN MG189-RELATED"/>
    <property type="match status" value="1"/>
</dbReference>
<name>A0A1M5C3M4_9HYPH</name>
<evidence type="ECO:0000256" key="3">
    <source>
        <dbReference type="ARBA" id="ARBA00022475"/>
    </source>
</evidence>
<dbReference type="GO" id="GO:0055085">
    <property type="term" value="P:transmembrane transport"/>
    <property type="evidence" value="ECO:0007669"/>
    <property type="project" value="InterPro"/>
</dbReference>
<feature type="domain" description="ABC transmembrane type-1" evidence="8">
    <location>
        <begin position="73"/>
        <end position="263"/>
    </location>
</feature>
<feature type="transmembrane region" description="Helical" evidence="7">
    <location>
        <begin position="108"/>
        <end position="132"/>
    </location>
</feature>
<accession>A0A1M5C3M4</accession>
<feature type="transmembrane region" description="Helical" evidence="7">
    <location>
        <begin position="144"/>
        <end position="162"/>
    </location>
</feature>
<dbReference type="InterPro" id="IPR035906">
    <property type="entry name" value="MetI-like_sf"/>
</dbReference>
<evidence type="ECO:0000259" key="8">
    <source>
        <dbReference type="PROSITE" id="PS50928"/>
    </source>
</evidence>
<gene>
    <name evidence="9" type="ORF">SAMN02745157_2204</name>
</gene>
<evidence type="ECO:0000256" key="2">
    <source>
        <dbReference type="ARBA" id="ARBA00022448"/>
    </source>
</evidence>
<feature type="transmembrane region" description="Helical" evidence="7">
    <location>
        <begin position="12"/>
        <end position="33"/>
    </location>
</feature>
<keyword evidence="5 7" id="KW-1133">Transmembrane helix</keyword>
<evidence type="ECO:0000256" key="1">
    <source>
        <dbReference type="ARBA" id="ARBA00004651"/>
    </source>
</evidence>
<evidence type="ECO:0000256" key="6">
    <source>
        <dbReference type="ARBA" id="ARBA00023136"/>
    </source>
</evidence>
<dbReference type="RefSeq" id="WP_210187057.1">
    <property type="nucleotide sequence ID" value="NZ_FQUP01000002.1"/>
</dbReference>
<feature type="transmembrane region" description="Helical" evidence="7">
    <location>
        <begin position="183"/>
        <end position="205"/>
    </location>
</feature>
<dbReference type="InterPro" id="IPR000515">
    <property type="entry name" value="MetI-like"/>
</dbReference>
<dbReference type="STRING" id="1122133.SAMN02745157_2204"/>
<dbReference type="GO" id="GO:0005886">
    <property type="term" value="C:plasma membrane"/>
    <property type="evidence" value="ECO:0007669"/>
    <property type="project" value="UniProtKB-SubCell"/>
</dbReference>
<keyword evidence="4 7" id="KW-0812">Transmembrane</keyword>
<dbReference type="CDD" id="cd06261">
    <property type="entry name" value="TM_PBP2"/>
    <property type="match status" value="1"/>
</dbReference>
<sequence length="277" mass="30132">MMSEGTSRGTVALYATLTLVAGLMLLPFAWVFFGAFKSQAEILAAPGAWLPRSFTDFSNFVELFARRQFGTYLGNSLVVSGLTVVSNVFFSSLAGYALAKIPFRGSRFVFGCIIAAMMIPYIALFVPSFFIIVQMGLLNTLTGIFLPIAVMPIGVFIMRQFALSVPNELLEAARLDGAGEFRIFFSIFLPLVGPAIATVAIITFLNSWNYFLWPLIVAQNQDTFTLPVGLAVASQGAKSTEYGLLLSGAIIVLLPVLILFVFLQRYFVRGIAATGLK</sequence>
<organism evidence="9 10">
    <name type="scientific">Kaistia soli DSM 19436</name>
    <dbReference type="NCBI Taxonomy" id="1122133"/>
    <lineage>
        <taxon>Bacteria</taxon>
        <taxon>Pseudomonadati</taxon>
        <taxon>Pseudomonadota</taxon>
        <taxon>Alphaproteobacteria</taxon>
        <taxon>Hyphomicrobiales</taxon>
        <taxon>Kaistiaceae</taxon>
        <taxon>Kaistia</taxon>
    </lineage>
</organism>
<evidence type="ECO:0000313" key="10">
    <source>
        <dbReference type="Proteomes" id="UP000184485"/>
    </source>
</evidence>
<dbReference type="PANTHER" id="PTHR43744">
    <property type="entry name" value="ABC TRANSPORTER PERMEASE PROTEIN MG189-RELATED-RELATED"/>
    <property type="match status" value="1"/>
</dbReference>
<reference evidence="9 10" key="1">
    <citation type="submission" date="2016-11" db="EMBL/GenBank/DDBJ databases">
        <authorList>
            <person name="Jaros S."/>
            <person name="Januszkiewicz K."/>
            <person name="Wedrychowicz H."/>
        </authorList>
    </citation>
    <scope>NUCLEOTIDE SEQUENCE [LARGE SCALE GENOMIC DNA]</scope>
    <source>
        <strain evidence="9 10">DSM 19436</strain>
    </source>
</reference>
<keyword evidence="6 7" id="KW-0472">Membrane</keyword>